<reference evidence="2" key="1">
    <citation type="journal article" date="2014" name="PLoS ONE">
        <title>Transcriptome-Based Identification of ABC Transporters in the Western Tarnished Plant Bug Lygus hesperus.</title>
        <authorList>
            <person name="Hull J.J."/>
            <person name="Chaney K."/>
            <person name="Geib S.M."/>
            <person name="Fabrick J.A."/>
            <person name="Brent C.S."/>
            <person name="Walsh D."/>
            <person name="Lavine L.C."/>
        </authorList>
    </citation>
    <scope>NUCLEOTIDE SEQUENCE</scope>
</reference>
<proteinExistence type="predicted"/>
<reference evidence="2" key="2">
    <citation type="submission" date="2014-07" db="EMBL/GenBank/DDBJ databases">
        <authorList>
            <person name="Hull J."/>
        </authorList>
    </citation>
    <scope>NUCLEOTIDE SEQUENCE</scope>
</reference>
<gene>
    <name evidence="2" type="ORF">CM83_99317</name>
</gene>
<name>A0A0A9Z7I4_LYGHE</name>
<dbReference type="EMBL" id="GBHO01005854">
    <property type="protein sequence ID" value="JAG37750.1"/>
    <property type="molecule type" value="Transcribed_RNA"/>
</dbReference>
<evidence type="ECO:0000256" key="1">
    <source>
        <dbReference type="SAM" id="MobiDB-lite"/>
    </source>
</evidence>
<organism evidence="2">
    <name type="scientific">Lygus hesperus</name>
    <name type="common">Western plant bug</name>
    <dbReference type="NCBI Taxonomy" id="30085"/>
    <lineage>
        <taxon>Eukaryota</taxon>
        <taxon>Metazoa</taxon>
        <taxon>Ecdysozoa</taxon>
        <taxon>Arthropoda</taxon>
        <taxon>Hexapoda</taxon>
        <taxon>Insecta</taxon>
        <taxon>Pterygota</taxon>
        <taxon>Neoptera</taxon>
        <taxon>Paraneoptera</taxon>
        <taxon>Hemiptera</taxon>
        <taxon>Heteroptera</taxon>
        <taxon>Panheteroptera</taxon>
        <taxon>Cimicomorpha</taxon>
        <taxon>Miridae</taxon>
        <taxon>Mirini</taxon>
        <taxon>Lygus</taxon>
    </lineage>
</organism>
<sequence>MRGISSCGSDGGVGIWRWRRRRRWRRRWRRKQSKARMSQAMRRWRSRKRMQQVGRRLRTKGHRSYSQHTIELLPGTCLSSTRRRGEVWHSRRERRKWKRTQIQSTAYECNAQQWGRLCSGYR</sequence>
<feature type="region of interest" description="Disordered" evidence="1">
    <location>
        <begin position="29"/>
        <end position="65"/>
    </location>
</feature>
<protein>
    <submittedName>
        <fullName evidence="2">Uncharacterized protein</fullName>
    </submittedName>
</protein>
<feature type="compositionally biased region" description="Basic residues" evidence="1">
    <location>
        <begin position="42"/>
        <end position="65"/>
    </location>
</feature>
<dbReference type="AlphaFoldDB" id="A0A0A9Z7I4"/>
<accession>A0A0A9Z7I4</accession>
<evidence type="ECO:0000313" key="2">
    <source>
        <dbReference type="EMBL" id="JAG37750.1"/>
    </source>
</evidence>